<dbReference type="AlphaFoldDB" id="A0A915KXL2"/>
<dbReference type="WBParaSite" id="nRc.2.0.1.t42246-RA">
    <property type="protein sequence ID" value="nRc.2.0.1.t42246-RA"/>
    <property type="gene ID" value="nRc.2.0.1.g42246"/>
</dbReference>
<feature type="region of interest" description="Disordered" evidence="1">
    <location>
        <begin position="1"/>
        <end position="23"/>
    </location>
</feature>
<feature type="compositionally biased region" description="Low complexity" evidence="1">
    <location>
        <begin position="216"/>
        <end position="227"/>
    </location>
</feature>
<reference evidence="3" key="1">
    <citation type="submission" date="2022-11" db="UniProtKB">
        <authorList>
            <consortium name="WormBaseParasite"/>
        </authorList>
    </citation>
    <scope>IDENTIFICATION</scope>
</reference>
<evidence type="ECO:0000256" key="1">
    <source>
        <dbReference type="SAM" id="MobiDB-lite"/>
    </source>
</evidence>
<feature type="region of interest" description="Disordered" evidence="1">
    <location>
        <begin position="156"/>
        <end position="322"/>
    </location>
</feature>
<sequence>MDKSTLIQPATMDAETNTTTDQTLTDIPEESTINESTSMDIVPTEPATTLPWMAPTMDPRIYLAPPAILPGPPIIATVAAARYSAPVRFSQHIISDPQWQALATALTAYHFPSQPPGMLFPKHHWMNYPDAVKEEIQCILLPQLTPAAPVPQIAQPAPEEADYHKSHKMRTIDEPCTRQMLPPSTLRTEHGKTPSEQTTRPGEQCDKQKAREEGHQSSSQTSATPQPKVTSTKTAALAKQTPPAPHSHSYHSRHESHSHDDSHHRETQQPHTTTHDGPQHKHRKDALQHRTQREQTCQMHSTGFYKDGYGGGFRRSPPKLTDYISPLQRDAEIHKRLEALKNPPKAVFKVPFPPPPR</sequence>
<dbReference type="Proteomes" id="UP000887565">
    <property type="component" value="Unplaced"/>
</dbReference>
<keyword evidence="2" id="KW-1185">Reference proteome</keyword>
<feature type="compositionally biased region" description="Low complexity" evidence="1">
    <location>
        <begin position="11"/>
        <end position="23"/>
    </location>
</feature>
<evidence type="ECO:0000313" key="3">
    <source>
        <dbReference type="WBParaSite" id="nRc.2.0.1.t42246-RA"/>
    </source>
</evidence>
<organism evidence="2 3">
    <name type="scientific">Romanomermis culicivorax</name>
    <name type="common">Nematode worm</name>
    <dbReference type="NCBI Taxonomy" id="13658"/>
    <lineage>
        <taxon>Eukaryota</taxon>
        <taxon>Metazoa</taxon>
        <taxon>Ecdysozoa</taxon>
        <taxon>Nematoda</taxon>
        <taxon>Enoplea</taxon>
        <taxon>Dorylaimia</taxon>
        <taxon>Mermithida</taxon>
        <taxon>Mermithoidea</taxon>
        <taxon>Mermithidae</taxon>
        <taxon>Romanomermis</taxon>
    </lineage>
</organism>
<accession>A0A915KXL2</accession>
<proteinExistence type="predicted"/>
<feature type="compositionally biased region" description="Basic and acidic residues" evidence="1">
    <location>
        <begin position="252"/>
        <end position="293"/>
    </location>
</feature>
<protein>
    <submittedName>
        <fullName evidence="3">Uncharacterized protein</fullName>
    </submittedName>
</protein>
<evidence type="ECO:0000313" key="2">
    <source>
        <dbReference type="Proteomes" id="UP000887565"/>
    </source>
</evidence>
<feature type="compositionally biased region" description="Basic and acidic residues" evidence="1">
    <location>
        <begin position="203"/>
        <end position="215"/>
    </location>
</feature>
<name>A0A915KXL2_ROMCU</name>